<dbReference type="GO" id="GO:0016628">
    <property type="term" value="F:oxidoreductase activity, acting on the CH-CH group of donors, NAD or NADP as acceptor"/>
    <property type="evidence" value="ECO:0007669"/>
    <property type="project" value="UniProtKB-ARBA"/>
</dbReference>
<dbReference type="Pfam" id="PF00724">
    <property type="entry name" value="Oxidored_FMN"/>
    <property type="match status" value="1"/>
</dbReference>
<protein>
    <submittedName>
        <fullName evidence="5">N-ethylmaleimide reductase</fullName>
    </submittedName>
</protein>
<evidence type="ECO:0000256" key="3">
    <source>
        <dbReference type="ARBA" id="ARBA00023002"/>
    </source>
</evidence>
<dbReference type="AlphaFoldDB" id="A0A0H5A2V6"/>
<reference evidence="5 6" key="1">
    <citation type="journal article" date="2015" name="Genome Announc.">
        <title>Complete Genome Sequence of the Rhizobacterium Pseudomonas trivialis Strain IHBB745 with Multiple Plant Growth-Promoting Activities and Tolerance to Desiccation and Alkalinity.</title>
        <authorList>
            <person name="Gulati A."/>
            <person name="Swarnkar M.K."/>
            <person name="Vyas P."/>
            <person name="Rahi P."/>
            <person name="Thakur R."/>
            <person name="Thakur N."/>
            <person name="Singh A.K."/>
        </authorList>
    </citation>
    <scope>NUCLEOTIDE SEQUENCE [LARGE SCALE GENOMIC DNA]</scope>
    <source>
        <strain evidence="6">745</strain>
    </source>
</reference>
<dbReference type="SUPFAM" id="SSF51395">
    <property type="entry name" value="FMN-linked oxidoreductases"/>
    <property type="match status" value="1"/>
</dbReference>
<proteinExistence type="inferred from homology"/>
<dbReference type="EMBL" id="CP011507">
    <property type="protein sequence ID" value="AKS05199.1"/>
    <property type="molecule type" value="Genomic_DNA"/>
</dbReference>
<dbReference type="OrthoDB" id="8523426at2"/>
<evidence type="ECO:0000256" key="2">
    <source>
        <dbReference type="ARBA" id="ARBA00005979"/>
    </source>
</evidence>
<dbReference type="FunFam" id="3.20.20.70:FF:000059">
    <property type="entry name" value="N-ethylmaleimide reductase, FMN-linked"/>
    <property type="match status" value="1"/>
</dbReference>
<evidence type="ECO:0000313" key="6">
    <source>
        <dbReference type="Proteomes" id="UP000036608"/>
    </source>
</evidence>
<dbReference type="InterPro" id="IPR013785">
    <property type="entry name" value="Aldolase_TIM"/>
</dbReference>
<name>A0A0H5A2V6_9PSED</name>
<keyword evidence="3" id="KW-0560">Oxidoreductase</keyword>
<feature type="domain" description="NADH:flavin oxidoreductase/NADH oxidase N-terminal" evidence="4">
    <location>
        <begin position="9"/>
        <end position="342"/>
    </location>
</feature>
<evidence type="ECO:0000313" key="5">
    <source>
        <dbReference type="EMBL" id="AKS05199.1"/>
    </source>
</evidence>
<dbReference type="InterPro" id="IPR001155">
    <property type="entry name" value="OxRdtase_FMN_N"/>
</dbReference>
<organism evidence="5 6">
    <name type="scientific">Pseudomonas trivialis</name>
    <dbReference type="NCBI Taxonomy" id="200450"/>
    <lineage>
        <taxon>Bacteria</taxon>
        <taxon>Pseudomonadati</taxon>
        <taxon>Pseudomonadota</taxon>
        <taxon>Gammaproteobacteria</taxon>
        <taxon>Pseudomonadales</taxon>
        <taxon>Pseudomonadaceae</taxon>
        <taxon>Pseudomonas</taxon>
    </lineage>
</organism>
<dbReference type="KEGG" id="ptv:AA957_03400"/>
<dbReference type="GO" id="GO:0005829">
    <property type="term" value="C:cytosol"/>
    <property type="evidence" value="ECO:0007669"/>
    <property type="project" value="TreeGrafter"/>
</dbReference>
<dbReference type="Gene3D" id="3.20.20.70">
    <property type="entry name" value="Aldolase class I"/>
    <property type="match status" value="1"/>
</dbReference>
<evidence type="ECO:0000259" key="4">
    <source>
        <dbReference type="Pfam" id="PF00724"/>
    </source>
</evidence>
<accession>A0A0H5A2V6</accession>
<dbReference type="InterPro" id="IPR045247">
    <property type="entry name" value="Oye-like"/>
</dbReference>
<dbReference type="RefSeq" id="WP_049708935.1">
    <property type="nucleotide sequence ID" value="NZ_CP011507.1"/>
</dbReference>
<comment type="cofactor">
    <cofactor evidence="1">
        <name>FMN</name>
        <dbReference type="ChEBI" id="CHEBI:58210"/>
    </cofactor>
</comment>
<dbReference type="PANTHER" id="PTHR22893:SF91">
    <property type="entry name" value="NADPH DEHYDROGENASE 2-RELATED"/>
    <property type="match status" value="1"/>
</dbReference>
<evidence type="ECO:0000256" key="1">
    <source>
        <dbReference type="ARBA" id="ARBA00001917"/>
    </source>
</evidence>
<gene>
    <name evidence="5" type="ORF">AA957_03400</name>
</gene>
<comment type="similarity">
    <text evidence="2">Belongs to the NADH:flavin oxidoreductase/NADH oxidase family.</text>
</comment>
<dbReference type="CDD" id="cd02933">
    <property type="entry name" value="OYE_like_FMN"/>
    <property type="match status" value="1"/>
</dbReference>
<sequence>MTDNATRTDLFTPINLGAMKLANRILMAPVTRSRYAEDGIPNELHAEYYAQRATAGLIVAEATNISPQGRGYAATPGIWSEEQVVGWKKVTDAVHAAGGKIVSQLWHVGRFSSVELQPDGAAPVAPSAIKAEGDTYTTKGFVPVSMPRALETDEIPGIIEQYKRAAENAKRAGFDGVEVHSANSYLLDQFLRDSTNHRTDGYGGSIENRARLTLEVTEAIVKIWGNDRVGIRLSPVTPDAGNTPPDSNVMAMYGYLIQQLNAFDLAYLHFVEGATATSREVPEGVDMDALSAQFKGPFIGNNNYDLDMAIERRAQGKIDAVAFGRLFISNPDLVERLRRGAELTIAPRESYYGGGAKGYTDWPVGNY</sequence>
<dbReference type="GO" id="GO:0010181">
    <property type="term" value="F:FMN binding"/>
    <property type="evidence" value="ECO:0007669"/>
    <property type="project" value="InterPro"/>
</dbReference>
<dbReference type="NCBIfam" id="NF007899">
    <property type="entry name" value="PRK10605.1"/>
    <property type="match status" value="1"/>
</dbReference>
<dbReference type="PANTHER" id="PTHR22893">
    <property type="entry name" value="NADH OXIDOREDUCTASE-RELATED"/>
    <property type="match status" value="1"/>
</dbReference>
<dbReference type="Proteomes" id="UP000036608">
    <property type="component" value="Chromosome"/>
</dbReference>
<reference evidence="6" key="2">
    <citation type="submission" date="2015-05" db="EMBL/GenBank/DDBJ databases">
        <authorList>
            <person name="Swarnkar M.K."/>
            <person name="Vyas P."/>
            <person name="Rahi P."/>
            <person name="Thakur R."/>
            <person name="Thakur N."/>
            <person name="Singh A.K."/>
            <person name="Gulati A."/>
        </authorList>
    </citation>
    <scope>NUCLEOTIDE SEQUENCE [LARGE SCALE GENOMIC DNA]</scope>
    <source>
        <strain evidence="6">745</strain>
    </source>
</reference>
<dbReference type="PATRIC" id="fig|200450.3.peg.720"/>